<gene>
    <name evidence="1" type="ORF">D917_09502</name>
</gene>
<evidence type="ECO:0000313" key="1">
    <source>
        <dbReference type="EMBL" id="OUC43822.1"/>
    </source>
</evidence>
<comment type="caution">
    <text evidence="1">The sequence shown here is derived from an EMBL/GenBank/DDBJ whole genome shotgun (WGS) entry which is preliminary data.</text>
</comment>
<protein>
    <submittedName>
        <fullName evidence="1">Uncharacterized protein</fullName>
    </submittedName>
</protein>
<evidence type="ECO:0000313" key="2">
    <source>
        <dbReference type="Proteomes" id="UP000243006"/>
    </source>
</evidence>
<dbReference type="Proteomes" id="UP000243006">
    <property type="component" value="Unassembled WGS sequence"/>
</dbReference>
<dbReference type="EMBL" id="LVZM01014084">
    <property type="protein sequence ID" value="OUC43822.1"/>
    <property type="molecule type" value="Genomic_DNA"/>
</dbReference>
<organism evidence="1 2">
    <name type="scientific">Trichinella nativa</name>
    <dbReference type="NCBI Taxonomy" id="6335"/>
    <lineage>
        <taxon>Eukaryota</taxon>
        <taxon>Metazoa</taxon>
        <taxon>Ecdysozoa</taxon>
        <taxon>Nematoda</taxon>
        <taxon>Enoplea</taxon>
        <taxon>Dorylaimia</taxon>
        <taxon>Trichinellida</taxon>
        <taxon>Trichinellidae</taxon>
        <taxon>Trichinella</taxon>
    </lineage>
</organism>
<reference evidence="1 2" key="1">
    <citation type="submission" date="2015-04" db="EMBL/GenBank/DDBJ databases">
        <title>Draft genome of the roundworm Trichinella nativa.</title>
        <authorList>
            <person name="Mitreva M."/>
        </authorList>
    </citation>
    <scope>NUCLEOTIDE SEQUENCE [LARGE SCALE GENOMIC DNA]</scope>
    <source>
        <strain evidence="1 2">ISS45</strain>
    </source>
</reference>
<name>A0A1Y3EFC4_9BILA</name>
<proteinExistence type="predicted"/>
<accession>A0A1Y3EFC4</accession>
<sequence length="141" mass="15977">MRAPLHPATIHLRTEPLSVIWSSTLQTSKAEPLFKYHVFSYGVLLSSSGKWPSICVDHFTETSKSPWKYDECALVAAALLRTCFLAFASSIMMHTIQITETPALSTKCWRQNLIRFLVCGLYKSQDIQLSYDYPLSIVSRS</sequence>
<dbReference type="AlphaFoldDB" id="A0A1Y3EFC4"/>